<evidence type="ECO:0000313" key="4">
    <source>
        <dbReference type="Proteomes" id="UP000013827"/>
    </source>
</evidence>
<sequence>MLRALPLLLALPRAASSLCVTPLRASPKWIGAPLLRRAGTATLSIAELEQRERAGEIVAGVGEGRELPSLSGINTLPAPLQALTVVAISAAIGGLTVALAGPVFDAARGSGLWQLSRPTWPLLGFIYLAAGVAHFTEAEGFENITPPNGTWGFWYTPFSPRANVYWTGVVEIFGGAWMLFGAGAALAGIALPSSLGPVTSDAALTLFLLTVLVTPANLYALTHNAKFPLSVETPVIGHAVRLLFQPVLLAMFWEMAQPTLFDAKANLGLL</sequence>
<dbReference type="AlphaFoldDB" id="A0A0D3IQG3"/>
<keyword evidence="4" id="KW-1185">Reference proteome</keyword>
<organism evidence="3 4">
    <name type="scientific">Emiliania huxleyi (strain CCMP1516)</name>
    <dbReference type="NCBI Taxonomy" id="280463"/>
    <lineage>
        <taxon>Eukaryota</taxon>
        <taxon>Haptista</taxon>
        <taxon>Haptophyta</taxon>
        <taxon>Prymnesiophyceae</taxon>
        <taxon>Isochrysidales</taxon>
        <taxon>Noelaerhabdaceae</taxon>
        <taxon>Emiliania</taxon>
    </lineage>
</organism>
<dbReference type="PANTHER" id="PTHR36974:SF1">
    <property type="entry name" value="DOXX FAMILY MEMBRANE PROTEIN"/>
    <property type="match status" value="1"/>
</dbReference>
<dbReference type="PANTHER" id="PTHR36974">
    <property type="entry name" value="MEMBRANE PROTEIN-RELATED"/>
    <property type="match status" value="1"/>
</dbReference>
<accession>A0A0D3IQG3</accession>
<reference evidence="4" key="1">
    <citation type="journal article" date="2013" name="Nature">
        <title>Pan genome of the phytoplankton Emiliania underpins its global distribution.</title>
        <authorList>
            <person name="Read B.A."/>
            <person name="Kegel J."/>
            <person name="Klute M.J."/>
            <person name="Kuo A."/>
            <person name="Lefebvre S.C."/>
            <person name="Maumus F."/>
            <person name="Mayer C."/>
            <person name="Miller J."/>
            <person name="Monier A."/>
            <person name="Salamov A."/>
            <person name="Young J."/>
            <person name="Aguilar M."/>
            <person name="Claverie J.M."/>
            <person name="Frickenhaus S."/>
            <person name="Gonzalez K."/>
            <person name="Herman E.K."/>
            <person name="Lin Y.C."/>
            <person name="Napier J."/>
            <person name="Ogata H."/>
            <person name="Sarno A.F."/>
            <person name="Shmutz J."/>
            <person name="Schroeder D."/>
            <person name="de Vargas C."/>
            <person name="Verret F."/>
            <person name="von Dassow P."/>
            <person name="Valentin K."/>
            <person name="Van de Peer Y."/>
            <person name="Wheeler G."/>
            <person name="Dacks J.B."/>
            <person name="Delwiche C.F."/>
            <person name="Dyhrman S.T."/>
            <person name="Glockner G."/>
            <person name="John U."/>
            <person name="Richards T."/>
            <person name="Worden A.Z."/>
            <person name="Zhang X."/>
            <person name="Grigoriev I.V."/>
            <person name="Allen A.E."/>
            <person name="Bidle K."/>
            <person name="Borodovsky M."/>
            <person name="Bowler C."/>
            <person name="Brownlee C."/>
            <person name="Cock J.M."/>
            <person name="Elias M."/>
            <person name="Gladyshev V.N."/>
            <person name="Groth M."/>
            <person name="Guda C."/>
            <person name="Hadaegh A."/>
            <person name="Iglesias-Rodriguez M.D."/>
            <person name="Jenkins J."/>
            <person name="Jones B.M."/>
            <person name="Lawson T."/>
            <person name="Leese F."/>
            <person name="Lindquist E."/>
            <person name="Lobanov A."/>
            <person name="Lomsadze A."/>
            <person name="Malik S.B."/>
            <person name="Marsh M.E."/>
            <person name="Mackinder L."/>
            <person name="Mock T."/>
            <person name="Mueller-Roeber B."/>
            <person name="Pagarete A."/>
            <person name="Parker M."/>
            <person name="Probert I."/>
            <person name="Quesneville H."/>
            <person name="Raines C."/>
            <person name="Rensing S.A."/>
            <person name="Riano-Pachon D.M."/>
            <person name="Richier S."/>
            <person name="Rokitta S."/>
            <person name="Shiraiwa Y."/>
            <person name="Soanes D.M."/>
            <person name="van der Giezen M."/>
            <person name="Wahlund T.M."/>
            <person name="Williams B."/>
            <person name="Wilson W."/>
            <person name="Wolfe G."/>
            <person name="Wurch L.L."/>
        </authorList>
    </citation>
    <scope>NUCLEOTIDE SEQUENCE</scope>
</reference>
<dbReference type="Proteomes" id="UP000013827">
    <property type="component" value="Unassembled WGS sequence"/>
</dbReference>
<dbReference type="OMA" id="HAGKGIM"/>
<proteinExistence type="predicted"/>
<name>A0A0D3IQG3_EMIH1</name>
<dbReference type="EnsemblProtists" id="EOD13498">
    <property type="protein sequence ID" value="EOD13498"/>
    <property type="gene ID" value="EMIHUDRAFT_212582"/>
</dbReference>
<keyword evidence="1" id="KW-1133">Transmembrane helix</keyword>
<evidence type="ECO:0000256" key="2">
    <source>
        <dbReference type="SAM" id="SignalP"/>
    </source>
</evidence>
<dbReference type="KEGG" id="ehx:EMIHUDRAFT_212582"/>
<dbReference type="GeneID" id="17259634"/>
<feature type="chain" id="PRO_5044291177" evidence="2">
    <location>
        <begin position="18"/>
        <end position="270"/>
    </location>
</feature>
<protein>
    <submittedName>
        <fullName evidence="3">Uncharacterized protein</fullName>
    </submittedName>
</protein>
<evidence type="ECO:0000313" key="3">
    <source>
        <dbReference type="EnsemblProtists" id="EOD13498"/>
    </source>
</evidence>
<dbReference type="RefSeq" id="XP_005765927.1">
    <property type="nucleotide sequence ID" value="XM_005765870.1"/>
</dbReference>
<keyword evidence="1" id="KW-0812">Transmembrane</keyword>
<keyword evidence="1" id="KW-0472">Membrane</keyword>
<keyword evidence="2" id="KW-0732">Signal</keyword>
<dbReference type="HOGENOM" id="CLU_1032214_0_0_1"/>
<reference evidence="3" key="2">
    <citation type="submission" date="2024-10" db="UniProtKB">
        <authorList>
            <consortium name="EnsemblProtists"/>
        </authorList>
    </citation>
    <scope>IDENTIFICATION</scope>
</reference>
<dbReference type="PaxDb" id="2903-EOD13498"/>
<feature type="transmembrane region" description="Helical" evidence="1">
    <location>
        <begin position="203"/>
        <end position="222"/>
    </location>
</feature>
<feature type="signal peptide" evidence="2">
    <location>
        <begin position="1"/>
        <end position="17"/>
    </location>
</feature>
<feature type="transmembrane region" description="Helical" evidence="1">
    <location>
        <begin position="164"/>
        <end position="191"/>
    </location>
</feature>
<evidence type="ECO:0000256" key="1">
    <source>
        <dbReference type="SAM" id="Phobius"/>
    </source>
</evidence>
<dbReference type="eggNOG" id="ENOG502S5TX">
    <property type="taxonomic scope" value="Eukaryota"/>
</dbReference>
<feature type="transmembrane region" description="Helical" evidence="1">
    <location>
        <begin position="80"/>
        <end position="107"/>
    </location>
</feature>